<dbReference type="SUPFAM" id="SSF56436">
    <property type="entry name" value="C-type lectin-like"/>
    <property type="match status" value="1"/>
</dbReference>
<feature type="transmembrane region" description="Helical" evidence="6">
    <location>
        <begin position="673"/>
        <end position="695"/>
    </location>
</feature>
<dbReference type="GO" id="GO:0005540">
    <property type="term" value="F:hyaluronic acid binding"/>
    <property type="evidence" value="ECO:0007669"/>
    <property type="project" value="InterPro"/>
</dbReference>
<evidence type="ECO:0008006" key="11">
    <source>
        <dbReference type="Google" id="ProtNLM"/>
    </source>
</evidence>
<dbReference type="Pfam" id="PF00084">
    <property type="entry name" value="Sushi"/>
    <property type="match status" value="1"/>
</dbReference>
<dbReference type="AlphaFoldDB" id="A0A553QHV9"/>
<evidence type="ECO:0000256" key="5">
    <source>
        <dbReference type="SAM" id="MobiDB-lite"/>
    </source>
</evidence>
<feature type="non-terminal residue" evidence="9">
    <location>
        <position position="1"/>
    </location>
</feature>
<dbReference type="STRING" id="623744.A0A553QHV9"/>
<dbReference type="SMART" id="SM00032">
    <property type="entry name" value="CCP"/>
    <property type="match status" value="1"/>
</dbReference>
<keyword evidence="2" id="KW-0732">Signal</keyword>
<feature type="region of interest" description="Disordered" evidence="5">
    <location>
        <begin position="283"/>
        <end position="310"/>
    </location>
</feature>
<keyword evidence="3" id="KW-1015">Disulfide bond</keyword>
<sequence>NAHFTVAPAVANPPRPLCVPPRGSGTILCSHAALHRTRVMTYLLTDLCEFSQERTSSSVMHFSFSRNIPRSLRMGRVRYREFQLVVFLLCVTRAHVSPLGRVFLLDLENYSKAGPKDGFEAAEQACLDQGARVASGADLHHAVLECAFSSCSRGWLSGPSIGTTVCSGVPGSLRPFDVQLENSTANGERLGVFCVKDSDAPCGQPPSFLNSHLQGKTGLDLGDEVLYACDAGHKLPNGETAFSLLCDSCGEWYGHVQHCIKDDPEGHVDYEDTFTDGHLLQNSKEEHHTSLTTRGTQSTHSIEEEFTPEPVHEQAVISGEENEKESLVPATVPPVSQLSQKHMFWFPSEAFQEEKGHLGVPEDSVKHPSEEESQITAKTDENLSNSDQTTEEHDHPTDPPIDEPPSHSTGGTDDSWLDGYPVTQEEDKTGGESTGEVEAEQEEERESVTGLSEMEGFENASEIPVEEETGVLIDRSNNEEPKDTDHPKGKEEEFGKDSTKNEKELSVVKQMETTEDEIEDERPEQTDHDGSETLVADGVTDAPNGLGGKPTSIITTPNTAKPDDSSQNKRPMIYTPASAPENVSTSQGGLGLENTSTPSGLAHLEDASEEITTITTPFIKDPWETIDHHLLEHIPNHVPTKIPENQSKMEHQEKESGEICLKDPCNGSGHGPMIAAIIIGLVAAVVGAVLGVWCYKRRQQKSSQYQLNGTNTQTQCIELQQTV</sequence>
<name>A0A553QHV9_9TELE</name>
<dbReference type="InterPro" id="IPR053298">
    <property type="entry name" value="Sushi_domain_protein"/>
</dbReference>
<feature type="region of interest" description="Disordered" evidence="5">
    <location>
        <begin position="354"/>
        <end position="592"/>
    </location>
</feature>
<evidence type="ECO:0000256" key="3">
    <source>
        <dbReference type="ARBA" id="ARBA00023157"/>
    </source>
</evidence>
<accession>A0A553QHV9</accession>
<feature type="compositionally biased region" description="Acidic residues" evidence="5">
    <location>
        <begin position="435"/>
        <end position="445"/>
    </location>
</feature>
<feature type="domain" description="Sushi" evidence="7">
    <location>
        <begin position="200"/>
        <end position="261"/>
    </location>
</feature>
<evidence type="ECO:0000256" key="4">
    <source>
        <dbReference type="PROSITE-ProRule" id="PRU00302"/>
    </source>
</evidence>
<dbReference type="SUPFAM" id="SSF57535">
    <property type="entry name" value="Complement control module/SCR domain"/>
    <property type="match status" value="1"/>
</dbReference>
<evidence type="ECO:0000259" key="7">
    <source>
        <dbReference type="PROSITE" id="PS50923"/>
    </source>
</evidence>
<dbReference type="InterPro" id="IPR035976">
    <property type="entry name" value="Sushi/SCR/CCP_sf"/>
</dbReference>
<feature type="domain" description="Link" evidence="8">
    <location>
        <begin position="101"/>
        <end position="196"/>
    </location>
</feature>
<dbReference type="GO" id="GO:0007155">
    <property type="term" value="P:cell adhesion"/>
    <property type="evidence" value="ECO:0007669"/>
    <property type="project" value="InterPro"/>
</dbReference>
<dbReference type="InterPro" id="IPR000436">
    <property type="entry name" value="Sushi_SCR_CCP_dom"/>
</dbReference>
<keyword evidence="6" id="KW-0812">Transmembrane</keyword>
<dbReference type="InterPro" id="IPR016186">
    <property type="entry name" value="C-type_lectin-like/link_sf"/>
</dbReference>
<dbReference type="CDD" id="cd12094">
    <property type="entry name" value="TM_ErbB2"/>
    <property type="match status" value="1"/>
</dbReference>
<dbReference type="Gene3D" id="3.10.100.10">
    <property type="entry name" value="Mannose-Binding Protein A, subunit A"/>
    <property type="match status" value="1"/>
</dbReference>
<reference evidence="9 10" key="1">
    <citation type="journal article" date="2019" name="Sci. Data">
        <title>Hybrid genome assembly and annotation of Danionella translucida.</title>
        <authorList>
            <person name="Kadobianskyi M."/>
            <person name="Schulze L."/>
            <person name="Schuelke M."/>
            <person name="Judkewitz B."/>
        </authorList>
    </citation>
    <scope>NUCLEOTIDE SEQUENCE [LARGE SCALE GENOMIC DNA]</scope>
    <source>
        <strain evidence="9 10">Bolton</strain>
    </source>
</reference>
<comment type="caution">
    <text evidence="4">Lacks conserved residue(s) required for the propagation of feature annotation.</text>
</comment>
<dbReference type="EMBL" id="SRMA01025967">
    <property type="protein sequence ID" value="TRY89519.1"/>
    <property type="molecule type" value="Genomic_DNA"/>
</dbReference>
<gene>
    <name evidence="9" type="ORF">DNTS_004442</name>
</gene>
<protein>
    <recommendedName>
        <fullName evidence="11">Sushi domain-containing protein</fullName>
    </recommendedName>
</protein>
<feature type="compositionally biased region" description="Acidic residues" evidence="5">
    <location>
        <begin position="513"/>
        <end position="522"/>
    </location>
</feature>
<dbReference type="FunFam" id="2.10.70.10:FF:000050">
    <property type="entry name" value="sushi domain-containing protein 5"/>
    <property type="match status" value="1"/>
</dbReference>
<organism evidence="9 10">
    <name type="scientific">Danionella cerebrum</name>
    <dbReference type="NCBI Taxonomy" id="2873325"/>
    <lineage>
        <taxon>Eukaryota</taxon>
        <taxon>Metazoa</taxon>
        <taxon>Chordata</taxon>
        <taxon>Craniata</taxon>
        <taxon>Vertebrata</taxon>
        <taxon>Euteleostomi</taxon>
        <taxon>Actinopterygii</taxon>
        <taxon>Neopterygii</taxon>
        <taxon>Teleostei</taxon>
        <taxon>Ostariophysi</taxon>
        <taxon>Cypriniformes</taxon>
        <taxon>Danionidae</taxon>
        <taxon>Danioninae</taxon>
        <taxon>Danionella</taxon>
    </lineage>
</organism>
<evidence type="ECO:0000259" key="8">
    <source>
        <dbReference type="PROSITE" id="PS50963"/>
    </source>
</evidence>
<dbReference type="Pfam" id="PF00193">
    <property type="entry name" value="Xlink"/>
    <property type="match status" value="1"/>
</dbReference>
<dbReference type="Proteomes" id="UP000316079">
    <property type="component" value="Unassembled WGS sequence"/>
</dbReference>
<dbReference type="PROSITE" id="PS50963">
    <property type="entry name" value="LINK_2"/>
    <property type="match status" value="1"/>
</dbReference>
<dbReference type="InterPro" id="IPR016187">
    <property type="entry name" value="CTDL_fold"/>
</dbReference>
<keyword evidence="1 4" id="KW-0768">Sushi</keyword>
<keyword evidence="10" id="KW-1185">Reference proteome</keyword>
<feature type="compositionally biased region" description="Basic and acidic residues" evidence="5">
    <location>
        <begin position="476"/>
        <end position="506"/>
    </location>
</feature>
<evidence type="ECO:0000313" key="10">
    <source>
        <dbReference type="Proteomes" id="UP000316079"/>
    </source>
</evidence>
<dbReference type="GO" id="GO:0007219">
    <property type="term" value="P:Notch signaling pathway"/>
    <property type="evidence" value="ECO:0007669"/>
    <property type="project" value="TreeGrafter"/>
</dbReference>
<feature type="compositionally biased region" description="Polar residues" evidence="5">
    <location>
        <begin position="581"/>
        <end position="592"/>
    </location>
</feature>
<dbReference type="OrthoDB" id="9936131at2759"/>
<evidence type="ECO:0000256" key="6">
    <source>
        <dbReference type="SAM" id="Phobius"/>
    </source>
</evidence>
<feature type="compositionally biased region" description="Polar residues" evidence="5">
    <location>
        <begin position="374"/>
        <end position="388"/>
    </location>
</feature>
<keyword evidence="6" id="KW-1133">Transmembrane helix</keyword>
<keyword evidence="6" id="KW-0472">Membrane</keyword>
<proteinExistence type="predicted"/>
<dbReference type="PANTHER" id="PTHR32493:SF0">
    <property type="entry name" value="SUSHI DOMAIN-CONTAINING PROTEIN 5"/>
    <property type="match status" value="1"/>
</dbReference>
<dbReference type="PROSITE" id="PS50923">
    <property type="entry name" value="SUSHI"/>
    <property type="match status" value="1"/>
</dbReference>
<evidence type="ECO:0000256" key="1">
    <source>
        <dbReference type="ARBA" id="ARBA00022659"/>
    </source>
</evidence>
<dbReference type="InterPro" id="IPR000538">
    <property type="entry name" value="Link_dom"/>
</dbReference>
<dbReference type="PANTHER" id="PTHR32493">
    <property type="entry name" value="SUSHI DOMAIN-CONTAINING PROTEIN 5"/>
    <property type="match status" value="1"/>
</dbReference>
<dbReference type="SMART" id="SM00445">
    <property type="entry name" value="LINK"/>
    <property type="match status" value="1"/>
</dbReference>
<comment type="caution">
    <text evidence="9">The sequence shown here is derived from an EMBL/GenBank/DDBJ whole genome shotgun (WGS) entry which is preliminary data.</text>
</comment>
<evidence type="ECO:0000313" key="9">
    <source>
        <dbReference type="EMBL" id="TRY89519.1"/>
    </source>
</evidence>
<evidence type="ECO:0000256" key="2">
    <source>
        <dbReference type="ARBA" id="ARBA00022729"/>
    </source>
</evidence>
<feature type="compositionally biased region" description="Polar residues" evidence="5">
    <location>
        <begin position="290"/>
        <end position="300"/>
    </location>
</feature>
<dbReference type="Gene3D" id="2.10.70.10">
    <property type="entry name" value="Complement Module, domain 1"/>
    <property type="match status" value="1"/>
</dbReference>